<proteinExistence type="predicted"/>
<dbReference type="RefSeq" id="WP_148368431.1">
    <property type="nucleotide sequence ID" value="NZ_VSKM01000002.1"/>
</dbReference>
<sequence>MKINWNNIKLVFLLVLIVFLYAFSSARNKDRKISEPDIEFVGEQNLFITHNDVSKLLILNQLGGLDITKEALDLNRLEISLLSNPMIASAKVYVSVNGDFSAKIKQKKPIARISTKDAFYIDSQGGLMPLSNNYTERVPLVTGQINKDDMGNVFIIAHTVYNDAFLRTNVVEIHQNEDRTIDLKLRQSNFIVQLGSLEHLDKKINNLRAFYKKILQDKAVNKYSKVNLQFDNQVVCTKV</sequence>
<evidence type="ECO:0000313" key="1">
    <source>
        <dbReference type="EMBL" id="TYB78076.1"/>
    </source>
</evidence>
<dbReference type="AlphaFoldDB" id="A0A8H2QFG0"/>
<accession>A0A8H2QFG0</accession>
<dbReference type="GO" id="GO:0051301">
    <property type="term" value="P:cell division"/>
    <property type="evidence" value="ECO:0007669"/>
    <property type="project" value="UniProtKB-KW"/>
</dbReference>
<organism evidence="1 2">
    <name type="scientific">Bizionia saleffrena</name>
    <dbReference type="NCBI Taxonomy" id="291189"/>
    <lineage>
        <taxon>Bacteria</taxon>
        <taxon>Pseudomonadati</taxon>
        <taxon>Bacteroidota</taxon>
        <taxon>Flavobacteriia</taxon>
        <taxon>Flavobacteriales</taxon>
        <taxon>Flavobacteriaceae</taxon>
        <taxon>Bizionia</taxon>
    </lineage>
</organism>
<evidence type="ECO:0008006" key="3">
    <source>
        <dbReference type="Google" id="ProtNLM"/>
    </source>
</evidence>
<dbReference type="EMBL" id="VSKM01000002">
    <property type="protein sequence ID" value="TYB78076.1"/>
    <property type="molecule type" value="Genomic_DNA"/>
</dbReference>
<name>A0A8H2QFG0_9FLAO</name>
<reference evidence="1 2" key="1">
    <citation type="submission" date="2019-08" db="EMBL/GenBank/DDBJ databases">
        <title>Genomes of Antarctic Bizionia species.</title>
        <authorList>
            <person name="Bowman J.P."/>
        </authorList>
    </citation>
    <scope>NUCLEOTIDE SEQUENCE [LARGE SCALE GENOMIC DNA]</scope>
    <source>
        <strain evidence="1 2">HFD</strain>
    </source>
</reference>
<protein>
    <recommendedName>
        <fullName evidence="3">Cell division protein FtsQ</fullName>
    </recommendedName>
</protein>
<gene>
    <name evidence="1" type="ORF">ES676_02350</name>
</gene>
<dbReference type="Proteomes" id="UP000323324">
    <property type="component" value="Unassembled WGS sequence"/>
</dbReference>
<comment type="caution">
    <text evidence="1">The sequence shown here is derived from an EMBL/GenBank/DDBJ whole genome shotgun (WGS) entry which is preliminary data.</text>
</comment>
<keyword evidence="2" id="KW-1185">Reference proteome</keyword>
<evidence type="ECO:0000313" key="2">
    <source>
        <dbReference type="Proteomes" id="UP000323324"/>
    </source>
</evidence>